<dbReference type="Pfam" id="PF00890">
    <property type="entry name" value="FAD_binding_2"/>
    <property type="match status" value="1"/>
</dbReference>
<dbReference type="PANTHER" id="PTHR43734">
    <property type="entry name" value="PHYTOENE DESATURASE"/>
    <property type="match status" value="1"/>
</dbReference>
<name>A0ABT9AQ94_9GAMM</name>
<dbReference type="NCBIfam" id="NF003721">
    <property type="entry name" value="PRK05329.1-4"/>
    <property type="match status" value="1"/>
</dbReference>
<feature type="domain" description="FAD-dependent oxidoreductase 2 FAD-binding" evidence="6">
    <location>
        <begin position="4"/>
        <end position="403"/>
    </location>
</feature>
<dbReference type="EC" id="1.1.5.3" evidence="5"/>
<evidence type="ECO:0000256" key="3">
    <source>
        <dbReference type="ARBA" id="ARBA00022643"/>
    </source>
</evidence>
<gene>
    <name evidence="5 7" type="primary">glpB</name>
    <name evidence="7" type="ORF">Q5E86_08820</name>
</gene>
<dbReference type="EMBL" id="JAUQTG010000004">
    <property type="protein sequence ID" value="MDO7856457.1"/>
    <property type="molecule type" value="Genomic_DNA"/>
</dbReference>
<dbReference type="NCBIfam" id="NF003718">
    <property type="entry name" value="PRK05329.1-1"/>
    <property type="match status" value="1"/>
</dbReference>
<keyword evidence="3 5" id="KW-0288">FMN</keyword>
<dbReference type="Gene3D" id="3.50.50.60">
    <property type="entry name" value="FAD/NAD(P)-binding domain"/>
    <property type="match status" value="1"/>
</dbReference>
<organism evidence="7 8">
    <name type="scientific">Providencia huashanensis</name>
    <dbReference type="NCBI Taxonomy" id="3037798"/>
    <lineage>
        <taxon>Bacteria</taxon>
        <taxon>Pseudomonadati</taxon>
        <taxon>Pseudomonadota</taxon>
        <taxon>Gammaproteobacteria</taxon>
        <taxon>Enterobacterales</taxon>
        <taxon>Morganellaceae</taxon>
        <taxon>Providencia</taxon>
    </lineage>
</organism>
<dbReference type="InterPro" id="IPR003953">
    <property type="entry name" value="FAD-dep_OxRdtase_2_FAD-bd"/>
</dbReference>
<comment type="subunit">
    <text evidence="5">Composed of a catalytic GlpA/B dimer and of membrane bound GlpC.</text>
</comment>
<dbReference type="NCBIfam" id="NF003719">
    <property type="entry name" value="PRK05329.1-2"/>
    <property type="match status" value="1"/>
</dbReference>
<dbReference type="HAMAP" id="MF_00753">
    <property type="entry name" value="Glycerol3P_GlpB"/>
    <property type="match status" value="1"/>
</dbReference>
<dbReference type="InterPro" id="IPR036188">
    <property type="entry name" value="FAD/NAD-bd_sf"/>
</dbReference>
<evidence type="ECO:0000256" key="2">
    <source>
        <dbReference type="ARBA" id="ARBA00022630"/>
    </source>
</evidence>
<proteinExistence type="inferred from homology"/>
<dbReference type="NCBIfam" id="TIGR03378">
    <property type="entry name" value="glycerol3P_GlpB"/>
    <property type="match status" value="1"/>
</dbReference>
<evidence type="ECO:0000259" key="6">
    <source>
        <dbReference type="Pfam" id="PF00890"/>
    </source>
</evidence>
<protein>
    <recommendedName>
        <fullName evidence="5">Anaerobic glycerol-3-phosphate dehydrogenase subunit B</fullName>
        <shortName evidence="5">Anaerobic G-3-P dehydrogenase subunit B</shortName>
        <shortName evidence="5">Anaerobic G3Pdhase B</shortName>
        <ecNumber evidence="5">1.1.5.3</ecNumber>
    </recommendedName>
</protein>
<comment type="similarity">
    <text evidence="1">Belongs to the carotenoid/retinoid oxidoreductase family.</text>
</comment>
<sequence>MKYDAVVMGGGLAGLLCGIRLTQSGLSCAIVSAGQNALHFSSGSLDLLTHLPDGQVAEKPLSMLSALKAQAPTHPYSLIGEAQVAVLAQMAESILQQTGIRLKGSCEENHYRITPLGHKRMTWLSPEVVPTASLHQKMDIGKIAVVGIEGFLDFQPQMVADELQREGLSASAHYVHLPLLDRLRENPSEFRAVNVARWLDRTENMTQIIEEISPLVVDAEAVFLPACIGLDSEEPVLELQRRLGKPLYLLPTLPPSLLGIRLHECLLRQFRRQGGIVMPGDKVTSVNCINGRVESIQTRNHGDISLKAKHFVLATGSFFNNGLVAEFDRVYEPLMELDLCDISERAKWTNKQFFASQPYMAFGVKTDGKLRAQKGGVTINNLYVAGAVLGGFDPLTQGCGAGVSMISALFAANEIIGEISKNEAMQAEVAQWVFSIRALKAVLNARCVLLIALLQKLIHCTQGQNKQVQMASVYA</sequence>
<accession>A0ABT9AQ94</accession>
<evidence type="ECO:0000256" key="5">
    <source>
        <dbReference type="HAMAP-Rule" id="MF_00753"/>
    </source>
</evidence>
<evidence type="ECO:0000256" key="1">
    <source>
        <dbReference type="ARBA" id="ARBA00006046"/>
    </source>
</evidence>
<comment type="function">
    <text evidence="5">Conversion of glycerol 3-phosphate to dihydroxyacetone. Uses fumarate or nitrate as electron acceptor.</text>
</comment>
<comment type="catalytic activity">
    <reaction evidence="5">
        <text>a quinone + sn-glycerol 3-phosphate = dihydroxyacetone phosphate + a quinol</text>
        <dbReference type="Rhea" id="RHEA:18977"/>
        <dbReference type="ChEBI" id="CHEBI:24646"/>
        <dbReference type="ChEBI" id="CHEBI:57597"/>
        <dbReference type="ChEBI" id="CHEBI:57642"/>
        <dbReference type="ChEBI" id="CHEBI:132124"/>
        <dbReference type="EC" id="1.1.5.3"/>
    </reaction>
</comment>
<dbReference type="PANTHER" id="PTHR43734:SF7">
    <property type="entry name" value="4,4'-DIAPONEUROSPORENE OXYGENASE"/>
    <property type="match status" value="1"/>
</dbReference>
<dbReference type="InterPro" id="IPR009158">
    <property type="entry name" value="G3P_DH_GlpB_su"/>
</dbReference>
<comment type="cofactor">
    <cofactor evidence="5">
        <name>FMN</name>
        <dbReference type="ChEBI" id="CHEBI:58210"/>
    </cofactor>
</comment>
<dbReference type="GO" id="GO:0004368">
    <property type="term" value="F:glycerol-3-phosphate dehydrogenase (quinone) activity"/>
    <property type="evidence" value="ECO:0007669"/>
    <property type="project" value="UniProtKB-EC"/>
</dbReference>
<dbReference type="NCBIfam" id="NF003720">
    <property type="entry name" value="PRK05329.1-3"/>
    <property type="match status" value="1"/>
</dbReference>
<reference evidence="7" key="2">
    <citation type="journal article" date="2024" name="Int. J. Antimicrob. Agents">
        <title>Identification of a novel Providencia species showing multi-drug-resistant in three patients with hospital-acquired infection.</title>
        <authorList>
            <person name="Yang W."/>
            <person name="Chen J."/>
            <person name="Yang F."/>
            <person name="Ji P."/>
            <person name="Shen S."/>
            <person name="Yin D."/>
            <person name="Hu F."/>
        </authorList>
    </citation>
    <scope>NUCLEOTIDE SEQUENCE</scope>
    <source>
        <strain evidence="7">CRE-138-0111</strain>
    </source>
</reference>
<keyword evidence="4 5" id="KW-0560">Oxidoreductase</keyword>
<evidence type="ECO:0000313" key="8">
    <source>
        <dbReference type="Proteomes" id="UP001176478"/>
    </source>
</evidence>
<keyword evidence="8" id="KW-1185">Reference proteome</keyword>
<dbReference type="Proteomes" id="UP001176478">
    <property type="component" value="Unassembled WGS sequence"/>
</dbReference>
<comment type="caution">
    <text evidence="7">The sequence shown here is derived from an EMBL/GenBank/DDBJ whole genome shotgun (WGS) entry which is preliminary data.</text>
</comment>
<evidence type="ECO:0000313" key="7">
    <source>
        <dbReference type="EMBL" id="MDO7856457.1"/>
    </source>
</evidence>
<keyword evidence="2 5" id="KW-0285">Flavoprotein</keyword>
<comment type="pathway">
    <text evidence="5">Polyol metabolism; glycerol degradation via glycerol kinase pathway; glycerone phosphate from sn-glycerol 3-phosphate (anaerobic route): step 1/1.</text>
</comment>
<dbReference type="SUPFAM" id="SSF51905">
    <property type="entry name" value="FAD/NAD(P)-binding domain"/>
    <property type="match status" value="1"/>
</dbReference>
<evidence type="ECO:0000256" key="4">
    <source>
        <dbReference type="ARBA" id="ARBA00023002"/>
    </source>
</evidence>
<dbReference type="PIRSF" id="PIRSF000141">
    <property type="entry name" value="Anaerobic_G3P_dh"/>
    <property type="match status" value="1"/>
</dbReference>
<reference evidence="7" key="1">
    <citation type="submission" date="2023-07" db="EMBL/GenBank/DDBJ databases">
        <authorList>
            <person name="Yang W."/>
            <person name="Chen J."/>
            <person name="Ji P."/>
            <person name="Hu F."/>
        </authorList>
    </citation>
    <scope>NUCLEOTIDE SEQUENCE</scope>
    <source>
        <strain evidence="7">CRE-138-0111</strain>
    </source>
</reference>
<comment type="similarity">
    <text evidence="5">Belongs to the anaerobic G-3-P dehydrogenase subunit B family.</text>
</comment>